<protein>
    <recommendedName>
        <fullName evidence="3">DUF1292 domain-containing protein</fullName>
    </recommendedName>
</protein>
<evidence type="ECO:0008006" key="3">
    <source>
        <dbReference type="Google" id="ProtNLM"/>
    </source>
</evidence>
<evidence type="ECO:0000313" key="1">
    <source>
        <dbReference type="EMBL" id="WIV17746.1"/>
    </source>
</evidence>
<reference evidence="1 2" key="1">
    <citation type="submission" date="2023-06" db="EMBL/GenBank/DDBJ databases">
        <title>Paenibacillus polygonum sp. nov., an endophytic bacterium, isolated from Polygonum lapathifolium L. in Nanji Wetland National Nature Reserve, South of Poyang Lake, Jiangxi Province, China.</title>
        <authorList>
            <person name="Yu Z."/>
        </authorList>
    </citation>
    <scope>NUCLEOTIDE SEQUENCE [LARGE SCALE GENOMIC DNA]</scope>
    <source>
        <strain evidence="1 2">C31</strain>
    </source>
</reference>
<name>A0ABY8WZY3_9BACL</name>
<evidence type="ECO:0000313" key="2">
    <source>
        <dbReference type="Proteomes" id="UP001236415"/>
    </source>
</evidence>
<gene>
    <name evidence="1" type="ORF">QPK24_15120</name>
</gene>
<dbReference type="EMBL" id="CP127162">
    <property type="protein sequence ID" value="WIV17746.1"/>
    <property type="molecule type" value="Genomic_DNA"/>
</dbReference>
<proteinExistence type="predicted"/>
<organism evidence="1 2">
    <name type="scientific">Paenibacillus polygoni</name>
    <dbReference type="NCBI Taxonomy" id="3050112"/>
    <lineage>
        <taxon>Bacteria</taxon>
        <taxon>Bacillati</taxon>
        <taxon>Bacillota</taxon>
        <taxon>Bacilli</taxon>
        <taxon>Bacillales</taxon>
        <taxon>Paenibacillaceae</taxon>
        <taxon>Paenibacillus</taxon>
    </lineage>
</organism>
<accession>A0ABY8WZY3</accession>
<sequence length="88" mass="10176">MSYNIISASMHRDEEKHWLGHTVFTIGESKTEYEISFFSKNGKDWDYSLHFAGEPGAEEEFLQLDARLEEDDDLYDDLLDAAIDSIPE</sequence>
<keyword evidence="2" id="KW-1185">Reference proteome</keyword>
<dbReference type="Proteomes" id="UP001236415">
    <property type="component" value="Chromosome"/>
</dbReference>
<dbReference type="RefSeq" id="WP_285742475.1">
    <property type="nucleotide sequence ID" value="NZ_CP127162.1"/>
</dbReference>